<dbReference type="PANTHER" id="PTHR12053">
    <property type="entry name" value="PROTEASE FAMILY M28 PLASMA GLUTAMATE CARBOXYPEPTIDASE-RELATED"/>
    <property type="match status" value="1"/>
</dbReference>
<evidence type="ECO:0000256" key="21">
    <source>
        <dbReference type="ARBA" id="ARBA00033328"/>
    </source>
</evidence>
<comment type="subunit">
    <text evidence="20">Homodimer. The monomeric form is inactive while the homodimer is active.</text>
</comment>
<keyword evidence="13" id="KW-0256">Endoplasmic reticulum</keyword>
<protein>
    <recommendedName>
        <fullName evidence="6">Carboxypeptidase Q</fullName>
    </recommendedName>
    <alternativeName>
        <fullName evidence="21">Plasma glutamate carboxypeptidase</fullName>
    </alternativeName>
</protein>
<evidence type="ECO:0000256" key="19">
    <source>
        <dbReference type="ARBA" id="ARBA00023228"/>
    </source>
</evidence>
<evidence type="ECO:0000256" key="12">
    <source>
        <dbReference type="ARBA" id="ARBA00022801"/>
    </source>
</evidence>
<dbReference type="Proteomes" id="UP001235939">
    <property type="component" value="Chromosome X"/>
</dbReference>
<dbReference type="PANTHER" id="PTHR12053:SF3">
    <property type="entry name" value="CARBOXYPEPTIDASE Q"/>
    <property type="match status" value="1"/>
</dbReference>
<keyword evidence="14" id="KW-0862">Zinc</keyword>
<keyword evidence="25" id="KW-1185">Reference proteome</keyword>
<evidence type="ECO:0000256" key="3">
    <source>
        <dbReference type="ARBA" id="ARBA00004555"/>
    </source>
</evidence>
<dbReference type="InterPro" id="IPR007484">
    <property type="entry name" value="Peptidase_M28"/>
</dbReference>
<evidence type="ECO:0000256" key="5">
    <source>
        <dbReference type="ARBA" id="ARBA00010918"/>
    </source>
</evidence>
<keyword evidence="10" id="KW-0479">Metal-binding</keyword>
<keyword evidence="7" id="KW-0964">Secreted</keyword>
<sequence length="460" mass="51721">MRIFFFALVLIFSQTNGRSLPKEIDCQLPDSLKTEIHGYQNFVNFILKHVVKGPEANQTYNELAKFTDTFGSRIAGSTNLERAIDYMLTLLYNEHLDNVHAEAAEVPHWVRGKESAELIYPRQKMVALLGLGGSVGTPKDGIIGELLVVNSFDELKAKADQVPGKIVVYNEPWIDYPTSVKYRQFGAAEAAKLGAVASLIRSIAPYSINSPHTGWQDYEDGVKQIPTACITIEDAEMFRRMAERGMRHSLISIYLYIYYAQVHMVQAMIIMVVLVSGHLDSWDVGQGAMDDGGGAFISWRSLVILKRLGLRPRRTLRVALWTGEEEGIWGGQAYFNAHKHEKDYFSIVMESDIGTFKPLGLTYSGKNKDAQCIIQEVLKLFKGINATQLQITNEGPDIGVWENAGVPGASLINQNEKYFYYHHSEGDTMTVEDPYYLDLCTAFWTATSYIFADLKDMLPR</sequence>
<evidence type="ECO:0000313" key="25">
    <source>
        <dbReference type="Proteomes" id="UP001235939"/>
    </source>
</evidence>
<evidence type="ECO:0000256" key="17">
    <source>
        <dbReference type="ARBA" id="ARBA00023145"/>
    </source>
</evidence>
<evidence type="ECO:0000256" key="22">
    <source>
        <dbReference type="SAM" id="SignalP"/>
    </source>
</evidence>
<evidence type="ECO:0000256" key="20">
    <source>
        <dbReference type="ARBA" id="ARBA00025833"/>
    </source>
</evidence>
<dbReference type="SUPFAM" id="SSF53187">
    <property type="entry name" value="Zn-dependent exopeptidases"/>
    <property type="match status" value="1"/>
</dbReference>
<proteinExistence type="inferred from homology"/>
<dbReference type="Gene3D" id="3.50.30.30">
    <property type="match status" value="1"/>
</dbReference>
<dbReference type="Gene3D" id="3.40.630.10">
    <property type="entry name" value="Zn peptidases"/>
    <property type="match status" value="1"/>
</dbReference>
<evidence type="ECO:0000256" key="18">
    <source>
        <dbReference type="ARBA" id="ARBA00023180"/>
    </source>
</evidence>
<evidence type="ECO:0000256" key="11">
    <source>
        <dbReference type="ARBA" id="ARBA00022729"/>
    </source>
</evidence>
<keyword evidence="18" id="KW-0325">Glycoprotein</keyword>
<evidence type="ECO:0000256" key="13">
    <source>
        <dbReference type="ARBA" id="ARBA00022824"/>
    </source>
</evidence>
<comment type="similarity">
    <text evidence="5">Belongs to the peptidase M28 family.</text>
</comment>
<gene>
    <name evidence="24" type="ORF">LAZ67_X004157</name>
</gene>
<keyword evidence="9" id="KW-0645">Protease</keyword>
<organism evidence="24 25">
    <name type="scientific">Cordylochernes scorpioides</name>
    <dbReference type="NCBI Taxonomy" id="51811"/>
    <lineage>
        <taxon>Eukaryota</taxon>
        <taxon>Metazoa</taxon>
        <taxon>Ecdysozoa</taxon>
        <taxon>Arthropoda</taxon>
        <taxon>Chelicerata</taxon>
        <taxon>Arachnida</taxon>
        <taxon>Pseudoscorpiones</taxon>
        <taxon>Cheliferoidea</taxon>
        <taxon>Chernetidae</taxon>
        <taxon>Cordylochernes</taxon>
    </lineage>
</organism>
<feature type="domain" description="Peptidase M28" evidence="23">
    <location>
        <begin position="272"/>
        <end position="439"/>
    </location>
</feature>
<keyword evidence="19" id="KW-0458">Lysosome</keyword>
<evidence type="ECO:0000256" key="10">
    <source>
        <dbReference type="ARBA" id="ARBA00022723"/>
    </source>
</evidence>
<evidence type="ECO:0000256" key="9">
    <source>
        <dbReference type="ARBA" id="ARBA00022670"/>
    </source>
</evidence>
<evidence type="ECO:0000256" key="4">
    <source>
        <dbReference type="ARBA" id="ARBA00004613"/>
    </source>
</evidence>
<name>A0ABY6LYV3_9ARAC</name>
<keyword evidence="12" id="KW-0378">Hydrolase</keyword>
<feature type="signal peptide" evidence="22">
    <location>
        <begin position="1"/>
        <end position="17"/>
    </location>
</feature>
<evidence type="ECO:0000256" key="6">
    <source>
        <dbReference type="ARBA" id="ARBA00014116"/>
    </source>
</evidence>
<accession>A0ABY6LYV3</accession>
<evidence type="ECO:0000259" key="23">
    <source>
        <dbReference type="Pfam" id="PF04389"/>
    </source>
</evidence>
<evidence type="ECO:0000256" key="1">
    <source>
        <dbReference type="ARBA" id="ARBA00004240"/>
    </source>
</evidence>
<keyword evidence="16" id="KW-0482">Metalloprotease</keyword>
<dbReference type="EMBL" id="CP092886">
    <property type="protein sequence ID" value="UYV84973.1"/>
    <property type="molecule type" value="Genomic_DNA"/>
</dbReference>
<evidence type="ECO:0000256" key="2">
    <source>
        <dbReference type="ARBA" id="ARBA00004371"/>
    </source>
</evidence>
<dbReference type="Pfam" id="PF04389">
    <property type="entry name" value="Peptidase_M28"/>
    <property type="match status" value="1"/>
</dbReference>
<evidence type="ECO:0000256" key="8">
    <source>
        <dbReference type="ARBA" id="ARBA00022645"/>
    </source>
</evidence>
<evidence type="ECO:0000256" key="14">
    <source>
        <dbReference type="ARBA" id="ARBA00022833"/>
    </source>
</evidence>
<reference evidence="24 25" key="1">
    <citation type="submission" date="2022-03" db="EMBL/GenBank/DDBJ databases">
        <title>A chromosomal length assembly of Cordylochernes scorpioides.</title>
        <authorList>
            <person name="Zeh D."/>
            <person name="Zeh J."/>
        </authorList>
    </citation>
    <scope>NUCLEOTIDE SEQUENCE [LARGE SCALE GENOMIC DNA]</scope>
    <source>
        <strain evidence="24">IN4F17</strain>
        <tissue evidence="24">Whole Body</tissue>
    </source>
</reference>
<evidence type="ECO:0000256" key="7">
    <source>
        <dbReference type="ARBA" id="ARBA00022525"/>
    </source>
</evidence>
<dbReference type="InterPro" id="IPR039866">
    <property type="entry name" value="CPQ"/>
</dbReference>
<evidence type="ECO:0000313" key="24">
    <source>
        <dbReference type="EMBL" id="UYV84973.1"/>
    </source>
</evidence>
<feature type="chain" id="PRO_5047469769" description="Carboxypeptidase Q" evidence="22">
    <location>
        <begin position="18"/>
        <end position="460"/>
    </location>
</feature>
<evidence type="ECO:0000256" key="15">
    <source>
        <dbReference type="ARBA" id="ARBA00023034"/>
    </source>
</evidence>
<evidence type="ECO:0000256" key="16">
    <source>
        <dbReference type="ARBA" id="ARBA00023049"/>
    </source>
</evidence>
<keyword evidence="8" id="KW-0121">Carboxypeptidase</keyword>
<comment type="subcellular location">
    <subcellularLocation>
        <location evidence="1">Endoplasmic reticulum</location>
    </subcellularLocation>
    <subcellularLocation>
        <location evidence="3">Golgi apparatus</location>
    </subcellularLocation>
    <subcellularLocation>
        <location evidence="2">Lysosome</location>
    </subcellularLocation>
    <subcellularLocation>
        <location evidence="4">Secreted</location>
    </subcellularLocation>
</comment>
<keyword evidence="15" id="KW-0333">Golgi apparatus</keyword>
<keyword evidence="17" id="KW-0865">Zymogen</keyword>
<keyword evidence="11 22" id="KW-0732">Signal</keyword>